<organism evidence="2 3">
    <name type="scientific">Streptomyces argenteolus</name>
    <dbReference type="NCBI Taxonomy" id="67274"/>
    <lineage>
        <taxon>Bacteria</taxon>
        <taxon>Bacillati</taxon>
        <taxon>Actinomycetota</taxon>
        <taxon>Actinomycetes</taxon>
        <taxon>Kitasatosporales</taxon>
        <taxon>Streptomycetaceae</taxon>
        <taxon>Streptomyces</taxon>
    </lineage>
</organism>
<reference evidence="2 3" key="1">
    <citation type="submission" date="2024-10" db="EMBL/GenBank/DDBJ databases">
        <title>The Natural Products Discovery Center: Release of the First 8490 Sequenced Strains for Exploring Actinobacteria Biosynthetic Diversity.</title>
        <authorList>
            <person name="Kalkreuter E."/>
            <person name="Kautsar S.A."/>
            <person name="Yang D."/>
            <person name="Bader C.D."/>
            <person name="Teijaro C.N."/>
            <person name="Fluegel L."/>
            <person name="Davis C.M."/>
            <person name="Simpson J.R."/>
            <person name="Lauterbach L."/>
            <person name="Steele A.D."/>
            <person name="Gui C."/>
            <person name="Meng S."/>
            <person name="Li G."/>
            <person name="Viehrig K."/>
            <person name="Ye F."/>
            <person name="Su P."/>
            <person name="Kiefer A.F."/>
            <person name="Nichols A."/>
            <person name="Cepeda A.J."/>
            <person name="Yan W."/>
            <person name="Fan B."/>
            <person name="Jiang Y."/>
            <person name="Adhikari A."/>
            <person name="Zheng C.-J."/>
            <person name="Schuster L."/>
            <person name="Cowan T.M."/>
            <person name="Smanski M.J."/>
            <person name="Chevrette M.G."/>
            <person name="De Carvalho L.P.S."/>
            <person name="Shen B."/>
        </authorList>
    </citation>
    <scope>NUCLEOTIDE SEQUENCE [LARGE SCALE GENOMIC DNA]</scope>
    <source>
        <strain evidence="2 3">NPDC012540</strain>
    </source>
</reference>
<keyword evidence="3" id="KW-1185">Reference proteome</keyword>
<evidence type="ECO:0000259" key="1">
    <source>
        <dbReference type="Pfam" id="PF05598"/>
    </source>
</evidence>
<sequence length="250" mass="27684">MPELTVQVARTVAARGPYPLAMRVRDELGELFTDAEFAEAFGARGRPGWSPRQPALVTVLQFAENLTDRAAAHRGRYGMDLKYALGMELDDPGFDAPVLSEFRTRLVEHGIEEKVLDLLLTALKDRGLVKAGGKQRTDSTRVLAAVRDLNRLELAGRTLRAALEALACAAPAWLTQAVPVRECAERYSPRIHSWHPPASTASARRWPWSTAGTGSRCWRMCTPLMRRPGCANFRRCRSCAPWGCRTTTAP</sequence>
<dbReference type="InterPro" id="IPR008490">
    <property type="entry name" value="Transposase_InsH_N"/>
</dbReference>
<evidence type="ECO:0000313" key="3">
    <source>
        <dbReference type="Proteomes" id="UP001602322"/>
    </source>
</evidence>
<proteinExistence type="predicted"/>
<comment type="caution">
    <text evidence="2">The sequence shown here is derived from an EMBL/GenBank/DDBJ whole genome shotgun (WGS) entry which is preliminary data.</text>
</comment>
<dbReference type="RefSeq" id="WP_387908031.1">
    <property type="nucleotide sequence ID" value="NZ_JBIBEG010000011.1"/>
</dbReference>
<evidence type="ECO:0000313" key="2">
    <source>
        <dbReference type="EMBL" id="MFF5900209.1"/>
    </source>
</evidence>
<protein>
    <submittedName>
        <fullName evidence="2">Transposase</fullName>
    </submittedName>
</protein>
<dbReference type="Pfam" id="PF05598">
    <property type="entry name" value="DUF772"/>
    <property type="match status" value="1"/>
</dbReference>
<accession>A0ABW6XEQ4</accession>
<dbReference type="Proteomes" id="UP001602322">
    <property type="component" value="Unassembled WGS sequence"/>
</dbReference>
<dbReference type="EMBL" id="JBIBEG010000011">
    <property type="protein sequence ID" value="MFF5900209.1"/>
    <property type="molecule type" value="Genomic_DNA"/>
</dbReference>
<feature type="domain" description="Transposase InsH N-terminal" evidence="1">
    <location>
        <begin position="32"/>
        <end position="105"/>
    </location>
</feature>
<gene>
    <name evidence="2" type="ORF">ACFY8O_30405</name>
</gene>
<name>A0ABW6XEQ4_9ACTN</name>